<dbReference type="Proteomes" id="UP000193396">
    <property type="component" value="Unassembled WGS sequence"/>
</dbReference>
<reference evidence="1 2" key="1">
    <citation type="submission" date="2014-03" db="EMBL/GenBank/DDBJ databases">
        <title>The draft genome sequence of Thalassospira alkalitolerans JCM 18968.</title>
        <authorList>
            <person name="Lai Q."/>
            <person name="Shao Z."/>
        </authorList>
    </citation>
    <scope>NUCLEOTIDE SEQUENCE [LARGE SCALE GENOMIC DNA]</scope>
    <source>
        <strain evidence="1 2">JCM 18968</strain>
    </source>
</reference>
<name>A0A1Y2LEA4_9PROT</name>
<dbReference type="EMBL" id="JFKB01000006">
    <property type="protein sequence ID" value="OSQ48042.1"/>
    <property type="molecule type" value="Genomic_DNA"/>
</dbReference>
<dbReference type="AlphaFoldDB" id="A0A1Y2LEA4"/>
<proteinExistence type="predicted"/>
<protein>
    <submittedName>
        <fullName evidence="1">Uncharacterized protein</fullName>
    </submittedName>
</protein>
<comment type="caution">
    <text evidence="1">The sequence shown here is derived from an EMBL/GenBank/DDBJ whole genome shotgun (WGS) entry which is preliminary data.</text>
</comment>
<evidence type="ECO:0000313" key="1">
    <source>
        <dbReference type="EMBL" id="OSQ48042.1"/>
    </source>
</evidence>
<gene>
    <name evidence="1" type="ORF">TALK_10625</name>
</gene>
<accession>A0A1Y2LEA4</accession>
<organism evidence="1 2">
    <name type="scientific">Thalassospira alkalitolerans</name>
    <dbReference type="NCBI Taxonomy" id="1293890"/>
    <lineage>
        <taxon>Bacteria</taxon>
        <taxon>Pseudomonadati</taxon>
        <taxon>Pseudomonadota</taxon>
        <taxon>Alphaproteobacteria</taxon>
        <taxon>Rhodospirillales</taxon>
        <taxon>Thalassospiraceae</taxon>
        <taxon>Thalassospira</taxon>
    </lineage>
</organism>
<keyword evidence="2" id="KW-1185">Reference proteome</keyword>
<evidence type="ECO:0000313" key="2">
    <source>
        <dbReference type="Proteomes" id="UP000193396"/>
    </source>
</evidence>
<sequence length="107" mass="11019">MTSPVSLSEVFSAPRLSAKPDWAKELPSSSATGPLLVPALPVLPVPPVPPLLPVPTPPAPALPITVAARAPIFCWITVVCDRATALVTALEVVSVLGEPVLLLLSDT</sequence>